<protein>
    <submittedName>
        <fullName evidence="1">Uncharacterized protein</fullName>
    </submittedName>
</protein>
<dbReference type="Proteomes" id="UP000018211">
    <property type="component" value="Unassembled WGS sequence"/>
</dbReference>
<gene>
    <name evidence="1" type="ORF">VIBNISOn1_850010</name>
</gene>
<dbReference type="RefSeq" id="WP_022613721.1">
    <property type="nucleotide sequence ID" value="NZ_LK391965.1"/>
</dbReference>
<dbReference type="EMBL" id="CAOF01000181">
    <property type="protein sequence ID" value="CCO49672.1"/>
    <property type="molecule type" value="Genomic_DNA"/>
</dbReference>
<accession>A0AAV2VYN2</accession>
<organism evidence="1 2">
    <name type="scientific">Vibrio nigripulchritudo SOn1</name>
    <dbReference type="NCBI Taxonomy" id="1238450"/>
    <lineage>
        <taxon>Bacteria</taxon>
        <taxon>Pseudomonadati</taxon>
        <taxon>Pseudomonadota</taxon>
        <taxon>Gammaproteobacteria</taxon>
        <taxon>Vibrionales</taxon>
        <taxon>Vibrionaceae</taxon>
        <taxon>Vibrio</taxon>
    </lineage>
</organism>
<name>A0AAV2VYN2_9VIBR</name>
<evidence type="ECO:0000313" key="1">
    <source>
        <dbReference type="EMBL" id="CCO49672.1"/>
    </source>
</evidence>
<sequence>MRTLKIWLSIVSLFLLAFSAWLFMPAISKVEKQVLEQDLAEPFRLVGYRVISTDPSIDATYHYYLTVKGSDIDEESPFLITSDPFIKIDNFDDNSLHISVTGKIELYRNDLWVKKDDEKLHHWYISMQSNYIR</sequence>
<reference evidence="1 2" key="1">
    <citation type="journal article" date="2013" name="ISME J.">
        <title>Comparative genomics of pathogenic lineages of Vibrio nigripulchritudo identifies virulence-associated traits.</title>
        <authorList>
            <person name="Goudenege D."/>
            <person name="Labreuche Y."/>
            <person name="Krin E."/>
            <person name="Ansquer D."/>
            <person name="Mangenot S."/>
            <person name="Calteau A."/>
            <person name="Medigue C."/>
            <person name="Mazel D."/>
            <person name="Polz M.F."/>
            <person name="Le Roux F."/>
        </authorList>
    </citation>
    <scope>NUCLEOTIDE SEQUENCE [LARGE SCALE GENOMIC DNA]</scope>
    <source>
        <strain evidence="1 2">SOn1</strain>
    </source>
</reference>
<proteinExistence type="predicted"/>
<comment type="caution">
    <text evidence="1">The sequence shown here is derived from an EMBL/GenBank/DDBJ whole genome shotgun (WGS) entry which is preliminary data.</text>
</comment>
<evidence type="ECO:0000313" key="2">
    <source>
        <dbReference type="Proteomes" id="UP000018211"/>
    </source>
</evidence>
<dbReference type="AlphaFoldDB" id="A0AAV2VYN2"/>